<protein>
    <submittedName>
        <fullName evidence="2">Conjugal transfer protein TraS</fullName>
    </submittedName>
</protein>
<keyword evidence="2" id="KW-0614">Plasmid</keyword>
<reference evidence="2 3" key="1">
    <citation type="submission" date="2017-06" db="EMBL/GenBank/DDBJ databases">
        <title>Salmonella reference genomes for public health.</title>
        <authorList>
            <person name="Robertson J."/>
            <person name="Yoshida C."/>
            <person name="Gurnik S."/>
            <person name="Nash J."/>
        </authorList>
    </citation>
    <scope>NUCLEOTIDE SEQUENCE [LARGE SCALE GENOMIC DNA]</scope>
    <source>
        <strain evidence="2 3">S-1643</strain>
        <plasmid evidence="3">Plasmid unnamed1</plasmid>
    </source>
</reference>
<evidence type="ECO:0000256" key="1">
    <source>
        <dbReference type="SAM" id="Phobius"/>
    </source>
</evidence>
<feature type="transmembrane region" description="Helical" evidence="1">
    <location>
        <begin position="65"/>
        <end position="86"/>
    </location>
</feature>
<dbReference type="AlphaFoldDB" id="A0A241PY74"/>
<keyword evidence="1" id="KW-1133">Transmembrane helix</keyword>
<dbReference type="Proteomes" id="UP000197157">
    <property type="component" value="Plasmid unnamed1"/>
</dbReference>
<evidence type="ECO:0000313" key="3">
    <source>
        <dbReference type="Proteomes" id="UP000197157"/>
    </source>
</evidence>
<accession>A0A241PY74</accession>
<sequence length="170" mass="19614">MITHYDIKQEAQELKQILTSEGINIPSLLQIIRPGGAVFLFMLGWIILVRWLSEQLTYEFVWADILFSGFLGLMIFIAISNATSLYNSIPEGFRKKSKVINLIRDKTRNYILAFLVVFVLLPFVLPPFAYCFGLMIIIFIFLMIYSIDMGRYRLSAITSIIEAFRKEPVS</sequence>
<geneLocation type="plasmid" evidence="2">
    <name>unnamed1</name>
</geneLocation>
<dbReference type="EMBL" id="CP022118">
    <property type="protein sequence ID" value="ASG19312.1"/>
    <property type="molecule type" value="Genomic_DNA"/>
</dbReference>
<evidence type="ECO:0000313" key="2">
    <source>
        <dbReference type="EMBL" id="ASG19312.1"/>
    </source>
</evidence>
<dbReference type="NCBIfam" id="NF010304">
    <property type="entry name" value="PRK13741.1"/>
    <property type="match status" value="1"/>
</dbReference>
<feature type="transmembrane region" description="Helical" evidence="1">
    <location>
        <begin position="107"/>
        <end position="124"/>
    </location>
</feature>
<gene>
    <name evidence="2" type="ORF">LFZ25_26590</name>
</gene>
<keyword evidence="1" id="KW-0812">Transmembrane</keyword>
<name>A0A241PY74_SALET</name>
<dbReference type="RefSeq" id="WP_088731751.1">
    <property type="nucleotide sequence ID" value="NZ_CP022118.1"/>
</dbReference>
<feature type="transmembrane region" description="Helical" evidence="1">
    <location>
        <begin position="35"/>
        <end position="53"/>
    </location>
</feature>
<proteinExistence type="predicted"/>
<keyword evidence="1" id="KW-0472">Membrane</keyword>
<organism evidence="2 3">
    <name type="scientific">Salmonella enterica subsp. enterica serovar Macclesfield str. S-1643</name>
    <dbReference type="NCBI Taxonomy" id="1242107"/>
    <lineage>
        <taxon>Bacteria</taxon>
        <taxon>Pseudomonadati</taxon>
        <taxon>Pseudomonadota</taxon>
        <taxon>Gammaproteobacteria</taxon>
        <taxon>Enterobacterales</taxon>
        <taxon>Enterobacteriaceae</taxon>
        <taxon>Salmonella</taxon>
    </lineage>
</organism>